<comment type="caution">
    <text evidence="2">The sequence shown here is derived from an EMBL/GenBank/DDBJ whole genome shotgun (WGS) entry which is preliminary data.</text>
</comment>
<evidence type="ECO:0000313" key="3">
    <source>
        <dbReference type="Proteomes" id="UP000499080"/>
    </source>
</evidence>
<accession>A0A4Y2VSQ6</accession>
<dbReference type="Proteomes" id="UP000499080">
    <property type="component" value="Unassembled WGS sequence"/>
</dbReference>
<dbReference type="EMBL" id="BGPR01007067">
    <property type="protein sequence ID" value="GBN24013.1"/>
    <property type="molecule type" value="Genomic_DNA"/>
</dbReference>
<dbReference type="EMBL" id="BGPR01050445">
    <property type="protein sequence ID" value="GBO27438.1"/>
    <property type="molecule type" value="Genomic_DNA"/>
</dbReference>
<reference evidence="2 3" key="1">
    <citation type="journal article" date="2019" name="Sci. Rep.">
        <title>Orb-weaving spider Araneus ventricosus genome elucidates the spidroin gene catalogue.</title>
        <authorList>
            <person name="Kono N."/>
            <person name="Nakamura H."/>
            <person name="Ohtoshi R."/>
            <person name="Moran D.A.P."/>
            <person name="Shinohara A."/>
            <person name="Yoshida Y."/>
            <person name="Fujiwara M."/>
            <person name="Mori M."/>
            <person name="Tomita M."/>
            <person name="Arakawa K."/>
        </authorList>
    </citation>
    <scope>NUCLEOTIDE SEQUENCE [LARGE SCALE GENOMIC DNA]</scope>
</reference>
<proteinExistence type="predicted"/>
<keyword evidence="3" id="KW-1185">Reference proteome</keyword>
<name>A0A4Y2VSQ6_ARAVE</name>
<evidence type="ECO:0000313" key="1">
    <source>
        <dbReference type="EMBL" id="GBN24013.1"/>
    </source>
</evidence>
<evidence type="ECO:0000313" key="2">
    <source>
        <dbReference type="EMBL" id="GBO27438.1"/>
    </source>
</evidence>
<organism evidence="2 3">
    <name type="scientific">Araneus ventricosus</name>
    <name type="common">Orbweaver spider</name>
    <name type="synonym">Epeira ventricosa</name>
    <dbReference type="NCBI Taxonomy" id="182803"/>
    <lineage>
        <taxon>Eukaryota</taxon>
        <taxon>Metazoa</taxon>
        <taxon>Ecdysozoa</taxon>
        <taxon>Arthropoda</taxon>
        <taxon>Chelicerata</taxon>
        <taxon>Arachnida</taxon>
        <taxon>Araneae</taxon>
        <taxon>Araneomorphae</taxon>
        <taxon>Entelegynae</taxon>
        <taxon>Araneoidea</taxon>
        <taxon>Araneidae</taxon>
        <taxon>Araneus</taxon>
    </lineage>
</organism>
<sequence>MNLVVSILPTALERFVAIYGLKVKNLQSSPRPKSTATFRALLIVALPPSNPAKSSSPAVPRSSLPRIPATSAVVVWVRDHRGIFFAVGLKRKTHFIGKLLPFYLNLRINRYVG</sequence>
<gene>
    <name evidence="1" type="ORF">AVEN_45482_1</name>
    <name evidence="2" type="ORF">AVEN_45704_1</name>
</gene>
<protein>
    <submittedName>
        <fullName evidence="2">Uncharacterized protein</fullName>
    </submittedName>
</protein>
<dbReference type="AlphaFoldDB" id="A0A4Y2VSQ6"/>